<dbReference type="GO" id="GO:0140664">
    <property type="term" value="F:ATP-dependent DNA damage sensor activity"/>
    <property type="evidence" value="ECO:0007669"/>
    <property type="project" value="InterPro"/>
</dbReference>
<keyword evidence="10" id="KW-1185">Reference proteome</keyword>
<comment type="caution">
    <text evidence="9">The sequence shown here is derived from an EMBL/GenBank/DDBJ whole genome shotgun (WGS) entry which is preliminary data.</text>
</comment>
<feature type="domain" description="DNA mismatch repair proteins mutS family" evidence="8">
    <location>
        <begin position="623"/>
        <end position="639"/>
    </location>
</feature>
<dbReference type="SUPFAM" id="SSF55271">
    <property type="entry name" value="DNA repair protein MutS, domain I"/>
    <property type="match status" value="1"/>
</dbReference>
<organism evidence="9 10">
    <name type="scientific">Boothiomyces macroporosus</name>
    <dbReference type="NCBI Taxonomy" id="261099"/>
    <lineage>
        <taxon>Eukaryota</taxon>
        <taxon>Fungi</taxon>
        <taxon>Fungi incertae sedis</taxon>
        <taxon>Chytridiomycota</taxon>
        <taxon>Chytridiomycota incertae sedis</taxon>
        <taxon>Chytridiomycetes</taxon>
        <taxon>Rhizophydiales</taxon>
        <taxon>Terramycetaceae</taxon>
        <taxon>Boothiomyces</taxon>
    </lineage>
</organism>
<evidence type="ECO:0000256" key="1">
    <source>
        <dbReference type="ARBA" id="ARBA00006271"/>
    </source>
</evidence>
<dbReference type="InterPro" id="IPR027417">
    <property type="entry name" value="P-loop_NTPase"/>
</dbReference>
<evidence type="ECO:0000313" key="10">
    <source>
        <dbReference type="Proteomes" id="UP001210925"/>
    </source>
</evidence>
<dbReference type="Pfam" id="PF01624">
    <property type="entry name" value="MutS_I"/>
    <property type="match status" value="1"/>
</dbReference>
<keyword evidence="2" id="KW-0547">Nucleotide-binding</keyword>
<dbReference type="InterPro" id="IPR000432">
    <property type="entry name" value="DNA_mismatch_repair_MutS_C"/>
</dbReference>
<name>A0AAD5UMZ2_9FUNG</name>
<accession>A0AAD5UMZ2</accession>
<dbReference type="Gene3D" id="3.40.1170.10">
    <property type="entry name" value="DNA repair protein MutS, domain I"/>
    <property type="match status" value="1"/>
</dbReference>
<dbReference type="PANTHER" id="PTHR11361:SF34">
    <property type="entry name" value="DNA MISMATCH REPAIR PROTEIN MSH1, MITOCHONDRIAL"/>
    <property type="match status" value="1"/>
</dbReference>
<dbReference type="InterPro" id="IPR007695">
    <property type="entry name" value="DNA_mismatch_repair_MutS-lik_N"/>
</dbReference>
<protein>
    <recommendedName>
        <fullName evidence="8">DNA mismatch repair proteins mutS family domain-containing protein</fullName>
    </recommendedName>
</protein>
<dbReference type="InterPro" id="IPR007696">
    <property type="entry name" value="DNA_mismatch_repair_MutS_core"/>
</dbReference>
<dbReference type="SMART" id="SM00534">
    <property type="entry name" value="MUTSac"/>
    <property type="match status" value="1"/>
</dbReference>
<dbReference type="GO" id="GO:0043504">
    <property type="term" value="P:mitochondrial DNA repair"/>
    <property type="evidence" value="ECO:0007669"/>
    <property type="project" value="TreeGrafter"/>
</dbReference>
<keyword evidence="5" id="KW-0238">DNA-binding</keyword>
<keyword evidence="3" id="KW-0227">DNA damage</keyword>
<keyword evidence="7" id="KW-0175">Coiled coil</keyword>
<evidence type="ECO:0000256" key="6">
    <source>
        <dbReference type="ARBA" id="ARBA00023204"/>
    </source>
</evidence>
<feature type="coiled-coil region" evidence="7">
    <location>
        <begin position="433"/>
        <end position="460"/>
    </location>
</feature>
<sequence length="736" mass="81541">MFGIFLGLRRYATRVPLKKIKISIASANNSPAIEERQPTKLKKELDALQSQHPNHILLVQVGMFYEIYDCGNYLDEVSNLLNLRIAHHKSSDSINDHRYMRFAGFPMVSLKSYLPTLLTSGKSVAIVNQTVKDSLSNTDVSTGEFYFAQSTTRELRNELVRIQPKEILLSERIAERHDIMAELDDCSALVTKRPEELFTSQKSSVLLSSAIVAADPVHGLMAKSHLDVLKGLTPTIVEAAGGLMSYIGENFPDVKPVVQPPIEIDPKNILKLDPISIKSLEILRNLRDNTRKGSLLSVVDNTKTSAGSRLLASRLIAPGTVIDTINQRLDIVSIFYDNISLTYSILTLLSECADVEKALQRIHFRNGSPQDLHNIISTLKTAAEIKTILKAENHSLLEPLSKKLGDFDNMIGDMRDTLNSENLKNKVDMGVINMGVDKELDELRERSKTLRDKKESLAGVKVVLGNDIKYGPILSFGNVVESTRSRIEGVVKKNTKMNMISSGKLTLKTHYQIKRKSLAIIRMSGGLAELDVLCSNAKFALDNGYVKPEITTGSDMNIEGGRHPVVESYQLARGNTFVINDLSLTSKEKVNIITGPNMVTKFNARVIEMEETAYILNNASRSSLIIMDEVGRGTSTKDGLSLALSILEYIASDIKAYCLFATHYHELAPLITEKELKGIAFYQAAAVESKNTLTCLYKIRPGVMDQSHGIMMAKMAGIPGTIISKAKSYYNSYIVK</sequence>
<dbReference type="Pfam" id="PF05192">
    <property type="entry name" value="MutS_III"/>
    <property type="match status" value="1"/>
</dbReference>
<dbReference type="GO" id="GO:0030983">
    <property type="term" value="F:mismatched DNA binding"/>
    <property type="evidence" value="ECO:0007669"/>
    <property type="project" value="InterPro"/>
</dbReference>
<evidence type="ECO:0000256" key="5">
    <source>
        <dbReference type="ARBA" id="ARBA00023125"/>
    </source>
</evidence>
<evidence type="ECO:0000256" key="2">
    <source>
        <dbReference type="ARBA" id="ARBA00022741"/>
    </source>
</evidence>
<gene>
    <name evidence="9" type="ORF">HK103_000094</name>
</gene>
<dbReference type="SUPFAM" id="SSF52540">
    <property type="entry name" value="P-loop containing nucleoside triphosphate hydrolases"/>
    <property type="match status" value="1"/>
</dbReference>
<dbReference type="GO" id="GO:0005634">
    <property type="term" value="C:nucleus"/>
    <property type="evidence" value="ECO:0007669"/>
    <property type="project" value="TreeGrafter"/>
</dbReference>
<dbReference type="Pfam" id="PF00488">
    <property type="entry name" value="MutS_V"/>
    <property type="match status" value="1"/>
</dbReference>
<dbReference type="InterPro" id="IPR036187">
    <property type="entry name" value="DNA_mismatch_repair_MutS_sf"/>
</dbReference>
<dbReference type="Gene3D" id="1.10.1420.10">
    <property type="match status" value="2"/>
</dbReference>
<dbReference type="Proteomes" id="UP001210925">
    <property type="component" value="Unassembled WGS sequence"/>
</dbReference>
<evidence type="ECO:0000259" key="8">
    <source>
        <dbReference type="PROSITE" id="PS00486"/>
    </source>
</evidence>
<dbReference type="SUPFAM" id="SSF53150">
    <property type="entry name" value="DNA repair protein MutS, domain II"/>
    <property type="match status" value="1"/>
</dbReference>
<evidence type="ECO:0000256" key="7">
    <source>
        <dbReference type="SAM" id="Coils"/>
    </source>
</evidence>
<dbReference type="InterPro" id="IPR045076">
    <property type="entry name" value="MutS"/>
</dbReference>
<dbReference type="EMBL" id="JADGKB010000001">
    <property type="protein sequence ID" value="KAJ3262565.1"/>
    <property type="molecule type" value="Genomic_DNA"/>
</dbReference>
<dbReference type="PANTHER" id="PTHR11361">
    <property type="entry name" value="DNA MISMATCH REPAIR PROTEIN MUTS FAMILY MEMBER"/>
    <property type="match status" value="1"/>
</dbReference>
<reference evidence="9" key="1">
    <citation type="submission" date="2020-05" db="EMBL/GenBank/DDBJ databases">
        <title>Phylogenomic resolution of chytrid fungi.</title>
        <authorList>
            <person name="Stajich J.E."/>
            <person name="Amses K."/>
            <person name="Simmons R."/>
            <person name="Seto K."/>
            <person name="Myers J."/>
            <person name="Bonds A."/>
            <person name="Quandt C.A."/>
            <person name="Barry K."/>
            <person name="Liu P."/>
            <person name="Grigoriev I."/>
            <person name="Longcore J.E."/>
            <person name="James T.Y."/>
        </authorList>
    </citation>
    <scope>NUCLEOTIDE SEQUENCE</scope>
    <source>
        <strain evidence="9">PLAUS21</strain>
    </source>
</reference>
<dbReference type="GO" id="GO:0005524">
    <property type="term" value="F:ATP binding"/>
    <property type="evidence" value="ECO:0007669"/>
    <property type="project" value="UniProtKB-KW"/>
</dbReference>
<keyword evidence="6" id="KW-0234">DNA repair</keyword>
<dbReference type="AlphaFoldDB" id="A0AAD5UMZ2"/>
<comment type="similarity">
    <text evidence="1">Belongs to the DNA mismatch repair MutS family.</text>
</comment>
<evidence type="ECO:0000256" key="3">
    <source>
        <dbReference type="ARBA" id="ARBA00022763"/>
    </source>
</evidence>
<dbReference type="GO" id="GO:0006298">
    <property type="term" value="P:mismatch repair"/>
    <property type="evidence" value="ECO:0007669"/>
    <property type="project" value="InterPro"/>
</dbReference>
<dbReference type="InterPro" id="IPR017261">
    <property type="entry name" value="DNA_mismatch_repair_MutS/MSH"/>
</dbReference>
<dbReference type="Gene3D" id="3.40.50.300">
    <property type="entry name" value="P-loop containing nucleotide triphosphate hydrolases"/>
    <property type="match status" value="2"/>
</dbReference>
<dbReference type="SUPFAM" id="SSF48334">
    <property type="entry name" value="DNA repair protein MutS, domain III"/>
    <property type="match status" value="1"/>
</dbReference>
<dbReference type="GO" id="GO:0005739">
    <property type="term" value="C:mitochondrion"/>
    <property type="evidence" value="ECO:0007669"/>
    <property type="project" value="TreeGrafter"/>
</dbReference>
<dbReference type="SMART" id="SM00533">
    <property type="entry name" value="MUTSd"/>
    <property type="match status" value="1"/>
</dbReference>
<keyword evidence="4" id="KW-0067">ATP-binding</keyword>
<proteinExistence type="inferred from homology"/>
<dbReference type="InterPro" id="IPR016151">
    <property type="entry name" value="DNA_mismatch_repair_MutS_N"/>
</dbReference>
<evidence type="ECO:0000256" key="4">
    <source>
        <dbReference type="ARBA" id="ARBA00022840"/>
    </source>
</evidence>
<dbReference type="InterPro" id="IPR036678">
    <property type="entry name" value="MutS_con_dom_sf"/>
</dbReference>
<dbReference type="PIRSF" id="PIRSF037677">
    <property type="entry name" value="DNA_mis_repair_Msh6"/>
    <property type="match status" value="1"/>
</dbReference>
<evidence type="ECO:0000313" key="9">
    <source>
        <dbReference type="EMBL" id="KAJ3262565.1"/>
    </source>
</evidence>
<dbReference type="PROSITE" id="PS00486">
    <property type="entry name" value="DNA_MISMATCH_REPAIR_2"/>
    <property type="match status" value="1"/>
</dbReference>